<keyword evidence="2 8" id="KW-0812">Transmembrane</keyword>
<dbReference type="Pfam" id="PF00571">
    <property type="entry name" value="CBS"/>
    <property type="match status" value="1"/>
</dbReference>
<comment type="subcellular location">
    <subcellularLocation>
        <location evidence="1">Membrane</location>
        <topology evidence="1">Multi-pass membrane protein</topology>
    </subcellularLocation>
</comment>
<gene>
    <name evidence="12" type="ORF">A3841_18485</name>
</gene>
<feature type="transmembrane region" description="Helical" evidence="9">
    <location>
        <begin position="88"/>
        <end position="107"/>
    </location>
</feature>
<evidence type="ECO:0000313" key="12">
    <source>
        <dbReference type="EMBL" id="OKL40311.1"/>
    </source>
</evidence>
<dbReference type="OrthoDB" id="9798188at2"/>
<dbReference type="PANTHER" id="PTHR22777">
    <property type="entry name" value="HEMOLYSIN-RELATED"/>
    <property type="match status" value="1"/>
</dbReference>
<proteinExistence type="predicted"/>
<keyword evidence="3" id="KW-0677">Repeat</keyword>
<evidence type="ECO:0000256" key="8">
    <source>
        <dbReference type="PROSITE-ProRule" id="PRU01193"/>
    </source>
</evidence>
<dbReference type="InterPro" id="IPR044751">
    <property type="entry name" value="Ion_transp-like_CBS"/>
</dbReference>
<dbReference type="STRING" id="1797110.A3841_18485"/>
<reference evidence="12 13" key="1">
    <citation type="submission" date="2016-03" db="EMBL/GenBank/DDBJ databases">
        <title>Genome sequence of Pontibacter sp. nov., of the family cytophagaceae, isolated from marine sediment of the Yellow Sea, China.</title>
        <authorList>
            <person name="Zhang G."/>
            <person name="Zhang R."/>
        </authorList>
    </citation>
    <scope>NUCLEOTIDE SEQUENCE [LARGE SCALE GENOMIC DNA]</scope>
    <source>
        <strain evidence="12 13">S10-8</strain>
    </source>
</reference>
<evidence type="ECO:0000256" key="1">
    <source>
        <dbReference type="ARBA" id="ARBA00004141"/>
    </source>
</evidence>
<dbReference type="CDD" id="cd04590">
    <property type="entry name" value="CBS_pair_CorC_HlyC_assoc"/>
    <property type="match status" value="1"/>
</dbReference>
<sequence length="351" mass="39486">MGLLLLYLTIALIFSFLCSLLEASLLSITPSHVNLISKENPSLGKDLQHFKDNIDRPLAAILTLNTFAHTIGAAGVGAQAQILWGDEVLTLVSVILTIIILIFTEIIPKTLGANHWRQLTPFTARTLKIMIYSPLYPIILFSQFITRRMKQDKSKSVLSRADFTAMAEIGTKEGVLRQDESRVINNVLRFSVVQASHIMTPRTVIKAAPEEQYIREFYDNSVNMRFSRIPIFDDSIDNITGYVLKDQVLERIIEGNGGLTLAEIKRPIQVVHGGAPVPELFARLVEKKEHIALVVDEYGGTAGLVTMEDIIETLLGLEITDEFDAVEDLQKWAREKWEKRAKRFDNQPDND</sequence>
<dbReference type="Proteomes" id="UP000186551">
    <property type="component" value="Unassembled WGS sequence"/>
</dbReference>
<evidence type="ECO:0000256" key="2">
    <source>
        <dbReference type="ARBA" id="ARBA00022692"/>
    </source>
</evidence>
<dbReference type="PROSITE" id="PS51846">
    <property type="entry name" value="CNNM"/>
    <property type="match status" value="1"/>
</dbReference>
<evidence type="ECO:0000256" key="4">
    <source>
        <dbReference type="ARBA" id="ARBA00022989"/>
    </source>
</evidence>
<keyword evidence="13" id="KW-1185">Reference proteome</keyword>
<dbReference type="PROSITE" id="PS51371">
    <property type="entry name" value="CBS"/>
    <property type="match status" value="1"/>
</dbReference>
<keyword evidence="5 7" id="KW-0129">CBS domain</keyword>
<keyword evidence="4 8" id="KW-1133">Transmembrane helix</keyword>
<evidence type="ECO:0000256" key="9">
    <source>
        <dbReference type="SAM" id="Phobius"/>
    </source>
</evidence>
<evidence type="ECO:0000259" key="10">
    <source>
        <dbReference type="PROSITE" id="PS51371"/>
    </source>
</evidence>
<dbReference type="InterPro" id="IPR002550">
    <property type="entry name" value="CNNM"/>
</dbReference>
<dbReference type="PANTHER" id="PTHR22777:SF4">
    <property type="entry name" value="UPF0053 PROTEIN SLL1254"/>
    <property type="match status" value="1"/>
</dbReference>
<feature type="domain" description="CNNM transmembrane" evidence="11">
    <location>
        <begin position="1"/>
        <end position="180"/>
    </location>
</feature>
<comment type="caution">
    <text evidence="12">The sequence shown here is derived from an EMBL/GenBank/DDBJ whole genome shotgun (WGS) entry which is preliminary data.</text>
</comment>
<dbReference type="SUPFAM" id="SSF54631">
    <property type="entry name" value="CBS-domain pair"/>
    <property type="match status" value="1"/>
</dbReference>
<dbReference type="AlphaFoldDB" id="A0A1Q5PDR6"/>
<dbReference type="InterPro" id="IPR046342">
    <property type="entry name" value="CBS_dom_sf"/>
</dbReference>
<evidence type="ECO:0000256" key="3">
    <source>
        <dbReference type="ARBA" id="ARBA00022737"/>
    </source>
</evidence>
<evidence type="ECO:0000256" key="6">
    <source>
        <dbReference type="ARBA" id="ARBA00023136"/>
    </source>
</evidence>
<dbReference type="EMBL" id="LVWA01000005">
    <property type="protein sequence ID" value="OKL40311.1"/>
    <property type="molecule type" value="Genomic_DNA"/>
</dbReference>
<keyword evidence="6 8" id="KW-0472">Membrane</keyword>
<organism evidence="12 13">
    <name type="scientific">Pontibacter flavimaris</name>
    <dbReference type="NCBI Taxonomy" id="1797110"/>
    <lineage>
        <taxon>Bacteria</taxon>
        <taxon>Pseudomonadati</taxon>
        <taxon>Bacteroidota</taxon>
        <taxon>Cytophagia</taxon>
        <taxon>Cytophagales</taxon>
        <taxon>Hymenobacteraceae</taxon>
        <taxon>Pontibacter</taxon>
    </lineage>
</organism>
<dbReference type="GO" id="GO:0005886">
    <property type="term" value="C:plasma membrane"/>
    <property type="evidence" value="ECO:0007669"/>
    <property type="project" value="TreeGrafter"/>
</dbReference>
<feature type="domain" description="CBS" evidence="10">
    <location>
        <begin position="264"/>
        <end position="322"/>
    </location>
</feature>
<evidence type="ECO:0000313" key="13">
    <source>
        <dbReference type="Proteomes" id="UP000186551"/>
    </source>
</evidence>
<dbReference type="Gene3D" id="3.10.580.10">
    <property type="entry name" value="CBS-domain"/>
    <property type="match status" value="1"/>
</dbReference>
<name>A0A1Q5PDR6_9BACT</name>
<accession>A0A1Q5PDR6</accession>
<evidence type="ECO:0000259" key="11">
    <source>
        <dbReference type="PROSITE" id="PS51846"/>
    </source>
</evidence>
<dbReference type="Pfam" id="PF01595">
    <property type="entry name" value="CNNM"/>
    <property type="match status" value="1"/>
</dbReference>
<dbReference type="RefSeq" id="WP_073852414.1">
    <property type="nucleotide sequence ID" value="NZ_LVWA01000005.1"/>
</dbReference>
<feature type="transmembrane region" description="Helical" evidence="9">
    <location>
        <begin position="127"/>
        <end position="146"/>
    </location>
</feature>
<evidence type="ECO:0000256" key="5">
    <source>
        <dbReference type="ARBA" id="ARBA00023122"/>
    </source>
</evidence>
<protein>
    <submittedName>
        <fullName evidence="12">Hemolysin</fullName>
    </submittedName>
</protein>
<evidence type="ECO:0000256" key="7">
    <source>
        <dbReference type="PROSITE-ProRule" id="PRU00703"/>
    </source>
</evidence>
<dbReference type="InterPro" id="IPR000644">
    <property type="entry name" value="CBS_dom"/>
</dbReference>